<evidence type="ECO:0000256" key="1">
    <source>
        <dbReference type="SAM" id="Phobius"/>
    </source>
</evidence>
<sequence length="135" mass="14811">MKLRNKGIKTYLLSVAIVTFIAYIVPSIVLYLGGYGGVILSACISLLNVNIAVLAWILVKSNGKNALLKWHLGLNGCVVLLLLVIISLTITNGGFLSFSIIAFVWLGIFNILPIIFSYIVYSFILRKTCIKSTNM</sequence>
<evidence type="ECO:0000313" key="3">
    <source>
        <dbReference type="Proteomes" id="UP000270673"/>
    </source>
</evidence>
<dbReference type="AlphaFoldDB" id="A0A3Q9IR73"/>
<keyword evidence="1" id="KW-0472">Membrane</keyword>
<proteinExistence type="predicted"/>
<accession>A0A3Q9IR73</accession>
<keyword evidence="3" id="KW-1185">Reference proteome</keyword>
<name>A0A3Q9IR73_9BACT</name>
<dbReference type="RefSeq" id="WP_127074664.1">
    <property type="nucleotide sequence ID" value="NZ_CP032819.1"/>
</dbReference>
<keyword evidence="1" id="KW-1133">Transmembrane helix</keyword>
<evidence type="ECO:0000313" key="2">
    <source>
        <dbReference type="EMBL" id="AZS28150.1"/>
    </source>
</evidence>
<dbReference type="KEGG" id="buy:D8S85_00360"/>
<dbReference type="EMBL" id="CP032819">
    <property type="protein sequence ID" value="AZS28150.1"/>
    <property type="molecule type" value="Genomic_DNA"/>
</dbReference>
<feature type="transmembrane region" description="Helical" evidence="1">
    <location>
        <begin position="38"/>
        <end position="59"/>
    </location>
</feature>
<gene>
    <name evidence="2" type="ORF">D8S85_00360</name>
</gene>
<keyword evidence="1" id="KW-0812">Transmembrane</keyword>
<protein>
    <submittedName>
        <fullName evidence="2">Uncharacterized protein</fullName>
    </submittedName>
</protein>
<feature type="transmembrane region" description="Helical" evidence="1">
    <location>
        <begin position="12"/>
        <end position="32"/>
    </location>
</feature>
<feature type="transmembrane region" description="Helical" evidence="1">
    <location>
        <begin position="96"/>
        <end position="125"/>
    </location>
</feature>
<organism evidence="2 3">
    <name type="scientific">Butyricimonas faecalis</name>
    <dbReference type="NCBI Taxonomy" id="2093856"/>
    <lineage>
        <taxon>Bacteria</taxon>
        <taxon>Pseudomonadati</taxon>
        <taxon>Bacteroidota</taxon>
        <taxon>Bacteroidia</taxon>
        <taxon>Bacteroidales</taxon>
        <taxon>Odoribacteraceae</taxon>
        <taxon>Butyricimonas</taxon>
    </lineage>
</organism>
<feature type="transmembrane region" description="Helical" evidence="1">
    <location>
        <begin position="71"/>
        <end position="90"/>
    </location>
</feature>
<dbReference type="Proteomes" id="UP000270673">
    <property type="component" value="Chromosome"/>
</dbReference>
<reference evidence="2 3" key="1">
    <citation type="submission" date="2018-10" db="EMBL/GenBank/DDBJ databases">
        <title>Butyricimonas faecalis sp. nov., isolated from human faeces and emended description of the genus Butyricimonas.</title>
        <authorList>
            <person name="Le Roy T."/>
            <person name="Van der Smissen P."/>
            <person name="Paquot A."/>
            <person name="Delzenne N."/>
            <person name="Muccioli G."/>
            <person name="Collet J.-F."/>
            <person name="Cani P.D."/>
        </authorList>
    </citation>
    <scope>NUCLEOTIDE SEQUENCE [LARGE SCALE GENOMIC DNA]</scope>
    <source>
        <strain evidence="2 3">H184</strain>
    </source>
</reference>